<keyword evidence="5" id="KW-0804">Transcription</keyword>
<name>A0A0F6YMN6_9BACT</name>
<dbReference type="InterPro" id="IPR013249">
    <property type="entry name" value="RNA_pol_sigma70_r4_t2"/>
</dbReference>
<evidence type="ECO:0000256" key="5">
    <source>
        <dbReference type="ARBA" id="ARBA00023163"/>
    </source>
</evidence>
<evidence type="ECO:0000256" key="4">
    <source>
        <dbReference type="ARBA" id="ARBA00023125"/>
    </source>
</evidence>
<dbReference type="GO" id="GO:0006352">
    <property type="term" value="P:DNA-templated transcription initiation"/>
    <property type="evidence" value="ECO:0007669"/>
    <property type="project" value="InterPro"/>
</dbReference>
<dbReference type="InterPro" id="IPR013324">
    <property type="entry name" value="RNA_pol_sigma_r3/r4-like"/>
</dbReference>
<dbReference type="NCBIfam" id="TIGR02937">
    <property type="entry name" value="sigma70-ECF"/>
    <property type="match status" value="1"/>
</dbReference>
<dbReference type="SUPFAM" id="SSF88659">
    <property type="entry name" value="Sigma3 and sigma4 domains of RNA polymerase sigma factors"/>
    <property type="match status" value="1"/>
</dbReference>
<accession>A0A0F6YMN6</accession>
<feature type="domain" description="RNA polymerase sigma factor 70 region 4 type 2" evidence="7">
    <location>
        <begin position="128"/>
        <end position="176"/>
    </location>
</feature>
<dbReference type="STRING" id="927083.DB32_008712"/>
<dbReference type="AlphaFoldDB" id="A0A0F6YMN6"/>
<dbReference type="Pfam" id="PF08281">
    <property type="entry name" value="Sigma70_r4_2"/>
    <property type="match status" value="1"/>
</dbReference>
<dbReference type="SUPFAM" id="SSF88946">
    <property type="entry name" value="Sigma2 domain of RNA polymerase sigma factors"/>
    <property type="match status" value="1"/>
</dbReference>
<keyword evidence="2" id="KW-0805">Transcription regulation</keyword>
<dbReference type="RefSeq" id="WP_053238417.1">
    <property type="nucleotide sequence ID" value="NZ_CP011125.1"/>
</dbReference>
<dbReference type="InterPro" id="IPR013325">
    <property type="entry name" value="RNA_pol_sigma_r2"/>
</dbReference>
<dbReference type="GO" id="GO:0016987">
    <property type="term" value="F:sigma factor activity"/>
    <property type="evidence" value="ECO:0007669"/>
    <property type="project" value="UniProtKB-KW"/>
</dbReference>
<evidence type="ECO:0000259" key="6">
    <source>
        <dbReference type="Pfam" id="PF04542"/>
    </source>
</evidence>
<keyword evidence="4" id="KW-0238">DNA-binding</keyword>
<keyword evidence="3" id="KW-0731">Sigma factor</keyword>
<evidence type="ECO:0000313" key="8">
    <source>
        <dbReference type="EMBL" id="AKF11563.1"/>
    </source>
</evidence>
<evidence type="ECO:0000259" key="7">
    <source>
        <dbReference type="Pfam" id="PF08281"/>
    </source>
</evidence>
<evidence type="ECO:0000256" key="1">
    <source>
        <dbReference type="ARBA" id="ARBA00010641"/>
    </source>
</evidence>
<feature type="domain" description="RNA polymerase sigma-70 region 2" evidence="6">
    <location>
        <begin position="24"/>
        <end position="91"/>
    </location>
</feature>
<dbReference type="EMBL" id="CP011125">
    <property type="protein sequence ID" value="AKF11563.1"/>
    <property type="molecule type" value="Genomic_DNA"/>
</dbReference>
<comment type="similarity">
    <text evidence="1">Belongs to the sigma-70 factor family. ECF subfamily.</text>
</comment>
<dbReference type="InterPro" id="IPR007627">
    <property type="entry name" value="RNA_pol_sigma70_r2"/>
</dbReference>
<dbReference type="CDD" id="cd06171">
    <property type="entry name" value="Sigma70_r4"/>
    <property type="match status" value="1"/>
</dbReference>
<reference evidence="8 9" key="1">
    <citation type="submission" date="2015-03" db="EMBL/GenBank/DDBJ databases">
        <title>Genome assembly of Sandaracinus amylolyticus DSM 53668.</title>
        <authorList>
            <person name="Sharma G."/>
            <person name="Subramanian S."/>
        </authorList>
    </citation>
    <scope>NUCLEOTIDE SEQUENCE [LARGE SCALE GENOMIC DNA]</scope>
    <source>
        <strain evidence="8 9">DSM 53668</strain>
    </source>
</reference>
<dbReference type="Proteomes" id="UP000034883">
    <property type="component" value="Chromosome"/>
</dbReference>
<dbReference type="InterPro" id="IPR014284">
    <property type="entry name" value="RNA_pol_sigma-70_dom"/>
</dbReference>
<dbReference type="Gene3D" id="1.10.10.10">
    <property type="entry name" value="Winged helix-like DNA-binding domain superfamily/Winged helix DNA-binding domain"/>
    <property type="match status" value="1"/>
</dbReference>
<proteinExistence type="inferred from homology"/>
<evidence type="ECO:0000256" key="2">
    <source>
        <dbReference type="ARBA" id="ARBA00023015"/>
    </source>
</evidence>
<dbReference type="Pfam" id="PF04542">
    <property type="entry name" value="Sigma70_r2"/>
    <property type="match status" value="1"/>
</dbReference>
<evidence type="ECO:0000256" key="3">
    <source>
        <dbReference type="ARBA" id="ARBA00023082"/>
    </source>
</evidence>
<gene>
    <name evidence="8" type="ORF">DB32_008712</name>
</gene>
<dbReference type="GO" id="GO:0003677">
    <property type="term" value="F:DNA binding"/>
    <property type="evidence" value="ECO:0007669"/>
    <property type="project" value="UniProtKB-KW"/>
</dbReference>
<dbReference type="InterPro" id="IPR039425">
    <property type="entry name" value="RNA_pol_sigma-70-like"/>
</dbReference>
<dbReference type="PANTHER" id="PTHR43133:SF8">
    <property type="entry name" value="RNA POLYMERASE SIGMA FACTOR HI_1459-RELATED"/>
    <property type="match status" value="1"/>
</dbReference>
<protein>
    <submittedName>
        <fullName evidence="8">RNA polymerase sigma factor RpoE</fullName>
    </submittedName>
</protein>
<dbReference type="PANTHER" id="PTHR43133">
    <property type="entry name" value="RNA POLYMERASE ECF-TYPE SIGMA FACTO"/>
    <property type="match status" value="1"/>
</dbReference>
<dbReference type="KEGG" id="samy:DB32_008712"/>
<dbReference type="Gene3D" id="1.10.1740.10">
    <property type="match status" value="1"/>
</dbReference>
<organism evidence="8 9">
    <name type="scientific">Sandaracinus amylolyticus</name>
    <dbReference type="NCBI Taxonomy" id="927083"/>
    <lineage>
        <taxon>Bacteria</taxon>
        <taxon>Pseudomonadati</taxon>
        <taxon>Myxococcota</taxon>
        <taxon>Polyangia</taxon>
        <taxon>Polyangiales</taxon>
        <taxon>Sandaracinaceae</taxon>
        <taxon>Sandaracinus</taxon>
    </lineage>
</organism>
<keyword evidence="9" id="KW-1185">Reference proteome</keyword>
<evidence type="ECO:0000313" key="9">
    <source>
        <dbReference type="Proteomes" id="UP000034883"/>
    </source>
</evidence>
<dbReference type="InterPro" id="IPR036388">
    <property type="entry name" value="WH-like_DNA-bd_sf"/>
</dbReference>
<sequence length="196" mass="22135">MTALALAIDPAPAAAREVPSFEAIYEQLFDFVWRSARRLGVAEAAIDDVVQEVFLVVHRRLGDFEGRSSPKTWVFAILLRVVSDWRRTQRRKGGHASYDAMASTQGEMVDERAECPAGALEQAEAVRLLHRLLDELDDDKRTVFVLAELEQTTAPEIAEMLGIPLNTVYSRLRAARIEFEKALARHRARESHRRAP</sequence>